<dbReference type="InterPro" id="IPR001841">
    <property type="entry name" value="Znf_RING"/>
</dbReference>
<sequence>MEALVVVPFVWAMGHLGGKVNELRRDLTEHQQQMAERDAQIQRLQENTAAYRVAAWSGAAISAGLLAANLARYWMSRDARDAAAVAANGPDAAASDVERSLRPAPPASYTPQLCPDGDDEVACVLCLEHIRDTLVLPCGHLGLCWTCASRMRGDDGRCPICRGNIGSLAFVFHA</sequence>
<organism evidence="4">
    <name type="scientific">Neobodo designis</name>
    <name type="common">Flagellated protozoan</name>
    <name type="synonym">Bodo designis</name>
    <dbReference type="NCBI Taxonomy" id="312471"/>
    <lineage>
        <taxon>Eukaryota</taxon>
        <taxon>Discoba</taxon>
        <taxon>Euglenozoa</taxon>
        <taxon>Kinetoplastea</taxon>
        <taxon>Metakinetoplastina</taxon>
        <taxon>Neobodonida</taxon>
        <taxon>Neobodo</taxon>
    </lineage>
</organism>
<dbReference type="Gene3D" id="3.30.40.10">
    <property type="entry name" value="Zinc/RING finger domain, C3HC4 (zinc finger)"/>
    <property type="match status" value="1"/>
</dbReference>
<dbReference type="PROSITE" id="PS50089">
    <property type="entry name" value="ZF_RING_2"/>
    <property type="match status" value="1"/>
</dbReference>
<feature type="coiled-coil region" evidence="2">
    <location>
        <begin position="20"/>
        <end position="47"/>
    </location>
</feature>
<keyword evidence="2" id="KW-0175">Coiled coil</keyword>
<dbReference type="PANTHER" id="PTHR22996:SF0">
    <property type="entry name" value="RE60872P-RELATED"/>
    <property type="match status" value="1"/>
</dbReference>
<dbReference type="GO" id="GO:0061630">
    <property type="term" value="F:ubiquitin protein ligase activity"/>
    <property type="evidence" value="ECO:0007669"/>
    <property type="project" value="UniProtKB-EC"/>
</dbReference>
<gene>
    <name evidence="4" type="ORF">NDES1114_LOCUS34945</name>
</gene>
<evidence type="ECO:0000256" key="1">
    <source>
        <dbReference type="PROSITE-ProRule" id="PRU00175"/>
    </source>
</evidence>
<dbReference type="SMART" id="SM00184">
    <property type="entry name" value="RING"/>
    <property type="match status" value="1"/>
</dbReference>
<evidence type="ECO:0000259" key="3">
    <source>
        <dbReference type="PROSITE" id="PS50089"/>
    </source>
</evidence>
<dbReference type="PANTHER" id="PTHR22996">
    <property type="entry name" value="MAHOGUNIN"/>
    <property type="match status" value="1"/>
</dbReference>
<dbReference type="AlphaFoldDB" id="A0A7S1W8W5"/>
<evidence type="ECO:0000256" key="2">
    <source>
        <dbReference type="SAM" id="Coils"/>
    </source>
</evidence>
<dbReference type="InterPro" id="IPR013083">
    <property type="entry name" value="Znf_RING/FYVE/PHD"/>
</dbReference>
<proteinExistence type="predicted"/>
<keyword evidence="1" id="KW-0862">Zinc</keyword>
<dbReference type="GO" id="GO:0016567">
    <property type="term" value="P:protein ubiquitination"/>
    <property type="evidence" value="ECO:0007669"/>
    <property type="project" value="TreeGrafter"/>
</dbReference>
<accession>A0A7S1W8W5</accession>
<dbReference type="EMBL" id="HBGF01052236">
    <property type="protein sequence ID" value="CAD9155007.1"/>
    <property type="molecule type" value="Transcribed_RNA"/>
</dbReference>
<dbReference type="GO" id="GO:0008270">
    <property type="term" value="F:zinc ion binding"/>
    <property type="evidence" value="ECO:0007669"/>
    <property type="project" value="UniProtKB-KW"/>
</dbReference>
<dbReference type="InterPro" id="IPR045194">
    <property type="entry name" value="MGRN1/RNF157-like"/>
</dbReference>
<name>A0A7S1W8W5_NEODS</name>
<keyword evidence="1" id="KW-0479">Metal-binding</keyword>
<reference evidence="4" key="1">
    <citation type="submission" date="2021-01" db="EMBL/GenBank/DDBJ databases">
        <authorList>
            <person name="Corre E."/>
            <person name="Pelletier E."/>
            <person name="Niang G."/>
            <person name="Scheremetjew M."/>
            <person name="Finn R."/>
            <person name="Kale V."/>
            <person name="Holt S."/>
            <person name="Cochrane G."/>
            <person name="Meng A."/>
            <person name="Brown T."/>
            <person name="Cohen L."/>
        </authorList>
    </citation>
    <scope>NUCLEOTIDE SEQUENCE</scope>
    <source>
        <strain evidence="4">CCAP 1951/1</strain>
    </source>
</reference>
<keyword evidence="1" id="KW-0863">Zinc-finger</keyword>
<protein>
    <recommendedName>
        <fullName evidence="3">RING-type domain-containing protein</fullName>
    </recommendedName>
</protein>
<dbReference type="SUPFAM" id="SSF57850">
    <property type="entry name" value="RING/U-box"/>
    <property type="match status" value="1"/>
</dbReference>
<feature type="domain" description="RING-type" evidence="3">
    <location>
        <begin position="123"/>
        <end position="162"/>
    </location>
</feature>
<evidence type="ECO:0000313" key="4">
    <source>
        <dbReference type="EMBL" id="CAD9155007.1"/>
    </source>
</evidence>
<dbReference type="Pfam" id="PF13920">
    <property type="entry name" value="zf-C3HC4_3"/>
    <property type="match status" value="1"/>
</dbReference>